<sequence length="77" mass="8491">MNIKDPRVHELARELAAIRGSSATAAVRQALEETLGRERREGARLADAVGELQERASKTMGEWIDEASLYDEVGLPK</sequence>
<gene>
    <name evidence="2" type="ORF">DD236_03030</name>
</gene>
<comment type="caution">
    <text evidence="2">The sequence shown here is derived from an EMBL/GenBank/DDBJ whole genome shotgun (WGS) entry which is preliminary data.</text>
</comment>
<evidence type="ECO:0000256" key="1">
    <source>
        <dbReference type="ARBA" id="ARBA00022649"/>
    </source>
</evidence>
<dbReference type="EMBL" id="QETB01000001">
    <property type="protein sequence ID" value="PWF27780.1"/>
    <property type="molecule type" value="Genomic_DNA"/>
</dbReference>
<organism evidence="2 3">
    <name type="scientific">Ancrocorticia populi</name>
    <dbReference type="NCBI Taxonomy" id="2175228"/>
    <lineage>
        <taxon>Bacteria</taxon>
        <taxon>Bacillati</taxon>
        <taxon>Actinomycetota</taxon>
        <taxon>Actinomycetes</taxon>
        <taxon>Actinomycetales</taxon>
        <taxon>Actinomycetaceae</taxon>
        <taxon>Ancrocorticia</taxon>
    </lineage>
</organism>
<keyword evidence="1" id="KW-1277">Toxin-antitoxin system</keyword>
<keyword evidence="3" id="KW-1185">Reference proteome</keyword>
<dbReference type="InterPro" id="IPR011660">
    <property type="entry name" value="VapB-like"/>
</dbReference>
<protein>
    <submittedName>
        <fullName evidence="2">PSK operon transcription factor</fullName>
    </submittedName>
</protein>
<reference evidence="3" key="1">
    <citation type="submission" date="2018-05" db="EMBL/GenBank/DDBJ databases">
        <authorList>
            <person name="Li Y."/>
        </authorList>
    </citation>
    <scope>NUCLEOTIDE SEQUENCE [LARGE SCALE GENOMIC DNA]</scope>
    <source>
        <strain evidence="3">sk1b4</strain>
    </source>
</reference>
<evidence type="ECO:0000313" key="2">
    <source>
        <dbReference type="EMBL" id="PWF27780.1"/>
    </source>
</evidence>
<dbReference type="Proteomes" id="UP000245283">
    <property type="component" value="Unassembled WGS sequence"/>
</dbReference>
<dbReference type="AlphaFoldDB" id="A0A2V1KBY2"/>
<dbReference type="Pfam" id="PF07704">
    <property type="entry name" value="PSK_trans_fac"/>
    <property type="match status" value="1"/>
</dbReference>
<evidence type="ECO:0000313" key="3">
    <source>
        <dbReference type="Proteomes" id="UP000245283"/>
    </source>
</evidence>
<accession>A0A2V1KBY2</accession>
<name>A0A2V1KBY2_9ACTO</name>
<proteinExistence type="predicted"/>